<dbReference type="Gene3D" id="3.10.620.30">
    <property type="match status" value="1"/>
</dbReference>
<dbReference type="PANTHER" id="PTHR46333">
    <property type="entry name" value="CYTOKINESIS PROTEIN 3"/>
    <property type="match status" value="1"/>
</dbReference>
<evidence type="ECO:0000313" key="2">
    <source>
        <dbReference type="EMBL" id="GFR38689.1"/>
    </source>
</evidence>
<dbReference type="InterPro" id="IPR052557">
    <property type="entry name" value="CAP/Cytokinesis_protein"/>
</dbReference>
<dbReference type="SMART" id="SM00460">
    <property type="entry name" value="TGc"/>
    <property type="match status" value="1"/>
</dbReference>
<dbReference type="Pfam" id="PF07833">
    <property type="entry name" value="Cu_amine_oxidN1"/>
    <property type="match status" value="1"/>
</dbReference>
<dbReference type="RefSeq" id="WP_200966928.1">
    <property type="nucleotide sequence ID" value="NZ_BMAQ01000022.1"/>
</dbReference>
<gene>
    <name evidence="2" type="ORF">PRECH8_19850</name>
</gene>
<dbReference type="SUPFAM" id="SSF55383">
    <property type="entry name" value="Copper amine oxidase, domain N"/>
    <property type="match status" value="1"/>
</dbReference>
<dbReference type="Proteomes" id="UP000654993">
    <property type="component" value="Unassembled WGS sequence"/>
</dbReference>
<reference evidence="2" key="2">
    <citation type="journal article" date="2021" name="Data Brief">
        <title>Draft genome sequence data of the facultative, thermophilic, xylanolytic bacterium Paenibacillus sp. strain DA-C8.</title>
        <authorList>
            <person name="Chhe C."/>
            <person name="Uke A."/>
            <person name="Baramee S."/>
            <person name="Ungkulpasvich U."/>
            <person name="Tachaapaikoon C."/>
            <person name="Pason P."/>
            <person name="Waeonukul R."/>
            <person name="Ratanakhanokchai K."/>
            <person name="Kosugi A."/>
        </authorList>
    </citation>
    <scope>NUCLEOTIDE SEQUENCE</scope>
    <source>
        <strain evidence="2">DA-C8</strain>
    </source>
</reference>
<protein>
    <recommendedName>
        <fullName evidence="1">Transglutaminase-like domain-containing protein</fullName>
    </recommendedName>
</protein>
<proteinExistence type="predicted"/>
<dbReference type="PANTHER" id="PTHR46333:SF2">
    <property type="entry name" value="CYTOKINESIS PROTEIN 3"/>
    <property type="match status" value="1"/>
</dbReference>
<dbReference type="SUPFAM" id="SSF54001">
    <property type="entry name" value="Cysteine proteinases"/>
    <property type="match status" value="1"/>
</dbReference>
<evidence type="ECO:0000313" key="3">
    <source>
        <dbReference type="Proteomes" id="UP000654993"/>
    </source>
</evidence>
<dbReference type="GO" id="GO:0005737">
    <property type="term" value="C:cytoplasm"/>
    <property type="evidence" value="ECO:0007669"/>
    <property type="project" value="TreeGrafter"/>
</dbReference>
<keyword evidence="3" id="KW-1185">Reference proteome</keyword>
<dbReference type="InterPro" id="IPR038765">
    <property type="entry name" value="Papain-like_cys_pep_sf"/>
</dbReference>
<evidence type="ECO:0000259" key="1">
    <source>
        <dbReference type="SMART" id="SM00460"/>
    </source>
</evidence>
<feature type="domain" description="Transglutaminase-like" evidence="1">
    <location>
        <begin position="506"/>
        <end position="566"/>
    </location>
</feature>
<sequence>MASLYLRGLAGFILCLFVMALTMPLELQAQERDVQEEDTYKVYLDGEPVVFNNSPVVDHGIMLVEFRTLFEALGYQVGWDAVRNTAYGFKNHLHIEFPIDQAAAYVNGELIELPIHTRVINGRTMIPLRFLAEQSGYDVRWEEDTQAVQISSQLPEEDDKQISLASNITINGFIEVSGYVDESVQLLRLDIAHTDTPEEIDYTFLEPMDAYIDALIQLTNGHGIYTMKIYTSDNDDRYGHFKLLDTFKIVYPEDPDLIVEPDAMEPNRYIIKARLSSEAKDAILQIKKLDREAFMNISLSDIEAQDLIEEAVDLYFGSGVYQVNLLEMDDGNQQVKTAIWTHKGHYGLSIDKSATEDSKVRLHGFVPPKMKWMWIQYANTTRSEMRSVYVPIVNGRVEHSLYLNMGDGVYQVKIGLTDQEHPYNSQYSSETYEIENLDQRNRYLQSSEMVESDFLPILRLAQEITEGLETDEDRTRAIHDWVASHILLHVDSYLSDERLDNSAAEVLESRIANGQGYARLNAALHRAAGIPAKIVKGEVLIGEEWYDHYWNEIYTGGRWIIQDAAWDAGDLDGEQGTFRARLSHEYFDPDIDWFNLDHKKIRDNRE</sequence>
<dbReference type="Pfam" id="PF01841">
    <property type="entry name" value="Transglut_core"/>
    <property type="match status" value="1"/>
</dbReference>
<accession>A0A916VGG6</accession>
<dbReference type="AlphaFoldDB" id="A0A916VGG6"/>
<reference evidence="2" key="1">
    <citation type="submission" date="2020-08" db="EMBL/GenBank/DDBJ databases">
        <authorList>
            <person name="Uke A."/>
            <person name="Chhe C."/>
            <person name="Baramee S."/>
            <person name="Kosugi A."/>
        </authorList>
    </citation>
    <scope>NUCLEOTIDE SEQUENCE</scope>
    <source>
        <strain evidence="2">DA-C8</strain>
    </source>
</reference>
<dbReference type="InterPro" id="IPR012854">
    <property type="entry name" value="Cu_amine_oxidase-like_N"/>
</dbReference>
<organism evidence="2 3">
    <name type="scientific">Insulibacter thermoxylanivorax</name>
    <dbReference type="NCBI Taxonomy" id="2749268"/>
    <lineage>
        <taxon>Bacteria</taxon>
        <taxon>Bacillati</taxon>
        <taxon>Bacillota</taxon>
        <taxon>Bacilli</taxon>
        <taxon>Bacillales</taxon>
        <taxon>Paenibacillaceae</taxon>
        <taxon>Insulibacter</taxon>
    </lineage>
</organism>
<dbReference type="EMBL" id="BMAQ01000022">
    <property type="protein sequence ID" value="GFR38689.1"/>
    <property type="molecule type" value="Genomic_DNA"/>
</dbReference>
<dbReference type="InterPro" id="IPR036582">
    <property type="entry name" value="Mao_N_sf"/>
</dbReference>
<comment type="caution">
    <text evidence="2">The sequence shown here is derived from an EMBL/GenBank/DDBJ whole genome shotgun (WGS) entry which is preliminary data.</text>
</comment>
<name>A0A916VGG6_9BACL</name>
<dbReference type="InterPro" id="IPR002931">
    <property type="entry name" value="Transglutaminase-like"/>
</dbReference>
<dbReference type="Gene3D" id="3.30.457.10">
    <property type="entry name" value="Copper amine oxidase-like, N-terminal domain"/>
    <property type="match status" value="1"/>
</dbReference>